<dbReference type="Proteomes" id="UP000186465">
    <property type="component" value="Unassembled WGS sequence"/>
</dbReference>
<dbReference type="Gene3D" id="3.90.870.10">
    <property type="entry name" value="DHBP synthase"/>
    <property type="match status" value="1"/>
</dbReference>
<dbReference type="STRING" id="156892.BM477_03755"/>
<dbReference type="EMBL" id="MPDM01000003">
    <property type="protein sequence ID" value="OKL50016.1"/>
    <property type="molecule type" value="Genomic_DNA"/>
</dbReference>
<sequence>MSSFIELHPDNPQPRLLDRIVQILKSDGLIAYPTDSGYALACALGNKTGLDRIRAIRQVGDKHDFTLVCAEFAQLGQLVWIDNSAFRTIKHLTPGPYTFIVEGRKEIPRVMLNPKKKTVGVRIPKHTIALAIVEAMGEPIMSSSLILPGNDQPESEGWKVQDELGHLLDAVVDGPVSSTEPTSVIDMTVTPPSITRKGAGDYQLFEN</sequence>
<dbReference type="Pfam" id="PF01300">
    <property type="entry name" value="Sua5_yciO_yrdC"/>
    <property type="match status" value="1"/>
</dbReference>
<evidence type="ECO:0000313" key="2">
    <source>
        <dbReference type="EMBL" id="OKL50016.1"/>
    </source>
</evidence>
<proteinExistence type="predicted"/>
<dbReference type="PROSITE" id="PS51163">
    <property type="entry name" value="YRDC"/>
    <property type="match status" value="1"/>
</dbReference>
<dbReference type="AlphaFoldDB" id="A0A1Q5PR51"/>
<gene>
    <name evidence="2" type="ORF">BM477_03755</name>
</gene>
<dbReference type="InterPro" id="IPR017945">
    <property type="entry name" value="DHBP_synth_RibB-like_a/b_dom"/>
</dbReference>
<organism evidence="2 3">
    <name type="scientific">Boudabousia marimammalium</name>
    <dbReference type="NCBI Taxonomy" id="156892"/>
    <lineage>
        <taxon>Bacteria</taxon>
        <taxon>Bacillati</taxon>
        <taxon>Actinomycetota</taxon>
        <taxon>Actinomycetes</taxon>
        <taxon>Actinomycetales</taxon>
        <taxon>Actinomycetaceae</taxon>
        <taxon>Boudabousia</taxon>
    </lineage>
</organism>
<accession>A0A1Q5PR51</accession>
<reference evidence="3" key="1">
    <citation type="submission" date="2016-11" db="EMBL/GenBank/DDBJ databases">
        <title>Actinomyces gypaetusis sp. nov. isolated from Gypaetus barbatus in Qinghai Tibet Plateau China.</title>
        <authorList>
            <person name="Meng X."/>
        </authorList>
    </citation>
    <scope>NUCLEOTIDE SEQUENCE [LARGE SCALE GENOMIC DNA]</scope>
    <source>
        <strain evidence="3">DSM 15383</strain>
    </source>
</reference>
<dbReference type="OrthoDB" id="9781656at2"/>
<dbReference type="NCBIfam" id="TIGR00057">
    <property type="entry name" value="L-threonylcarbamoyladenylate synthase"/>
    <property type="match status" value="1"/>
</dbReference>
<dbReference type="PANTHER" id="PTHR42828">
    <property type="entry name" value="DHBP SYNTHASE RIBB-LIKE ALPHA/BETA DOMAIN-CONTAINING PROTEIN"/>
    <property type="match status" value="1"/>
</dbReference>
<dbReference type="InterPro" id="IPR006070">
    <property type="entry name" value="Sua5-like_dom"/>
</dbReference>
<dbReference type="InterPro" id="IPR052532">
    <property type="entry name" value="SUA5_domain"/>
</dbReference>
<name>A0A1Q5PR51_9ACTO</name>
<feature type="domain" description="YrdC-like" evidence="1">
    <location>
        <begin position="14"/>
        <end position="200"/>
    </location>
</feature>
<protein>
    <submittedName>
        <fullName evidence="2">Threonylcarbamoyl-AMP synthase</fullName>
    </submittedName>
</protein>
<dbReference type="PANTHER" id="PTHR42828:SF3">
    <property type="entry name" value="THREONYLCARBAMOYL-AMP SYNTHASE"/>
    <property type="match status" value="1"/>
</dbReference>
<dbReference type="RefSeq" id="WP_075361342.1">
    <property type="nucleotide sequence ID" value="NZ_MPDM01000003.1"/>
</dbReference>
<keyword evidence="3" id="KW-1185">Reference proteome</keyword>
<comment type="caution">
    <text evidence="2">The sequence shown here is derived from an EMBL/GenBank/DDBJ whole genome shotgun (WGS) entry which is preliminary data.</text>
</comment>
<dbReference type="GO" id="GO:0003725">
    <property type="term" value="F:double-stranded RNA binding"/>
    <property type="evidence" value="ECO:0007669"/>
    <property type="project" value="InterPro"/>
</dbReference>
<dbReference type="SUPFAM" id="SSF55821">
    <property type="entry name" value="YrdC/RibB"/>
    <property type="match status" value="1"/>
</dbReference>
<evidence type="ECO:0000313" key="3">
    <source>
        <dbReference type="Proteomes" id="UP000186465"/>
    </source>
</evidence>
<evidence type="ECO:0000259" key="1">
    <source>
        <dbReference type="PROSITE" id="PS51163"/>
    </source>
</evidence>